<evidence type="ECO:0000313" key="3">
    <source>
        <dbReference type="Proteomes" id="UP000824469"/>
    </source>
</evidence>
<protein>
    <submittedName>
        <fullName evidence="2">Uncharacterized protein</fullName>
    </submittedName>
</protein>
<organism evidence="2 3">
    <name type="scientific">Taxus chinensis</name>
    <name type="common">Chinese yew</name>
    <name type="synonym">Taxus wallichiana var. chinensis</name>
    <dbReference type="NCBI Taxonomy" id="29808"/>
    <lineage>
        <taxon>Eukaryota</taxon>
        <taxon>Viridiplantae</taxon>
        <taxon>Streptophyta</taxon>
        <taxon>Embryophyta</taxon>
        <taxon>Tracheophyta</taxon>
        <taxon>Spermatophyta</taxon>
        <taxon>Pinopsida</taxon>
        <taxon>Pinidae</taxon>
        <taxon>Conifers II</taxon>
        <taxon>Cupressales</taxon>
        <taxon>Taxaceae</taxon>
        <taxon>Taxus</taxon>
    </lineage>
</organism>
<sequence>ASREMDRYHEEASSLAGKSTAESINGVSGVSCKTRCQTCLTRGRGENMMGYTGPIW</sequence>
<name>A0AA38FQB1_TAXCH</name>
<feature type="non-terminal residue" evidence="2">
    <location>
        <position position="56"/>
    </location>
</feature>
<feature type="region of interest" description="Disordered" evidence="1">
    <location>
        <begin position="1"/>
        <end position="21"/>
    </location>
</feature>
<proteinExistence type="predicted"/>
<comment type="caution">
    <text evidence="2">The sequence shown here is derived from an EMBL/GenBank/DDBJ whole genome shotgun (WGS) entry which is preliminary data.</text>
</comment>
<accession>A0AA38FQB1</accession>
<gene>
    <name evidence="2" type="ORF">KI387_036125</name>
</gene>
<evidence type="ECO:0000313" key="2">
    <source>
        <dbReference type="EMBL" id="KAH9308214.1"/>
    </source>
</evidence>
<evidence type="ECO:0000256" key="1">
    <source>
        <dbReference type="SAM" id="MobiDB-lite"/>
    </source>
</evidence>
<reference evidence="2 3" key="1">
    <citation type="journal article" date="2021" name="Nat. Plants">
        <title>The Taxus genome provides insights into paclitaxel biosynthesis.</title>
        <authorList>
            <person name="Xiong X."/>
            <person name="Gou J."/>
            <person name="Liao Q."/>
            <person name="Li Y."/>
            <person name="Zhou Q."/>
            <person name="Bi G."/>
            <person name="Li C."/>
            <person name="Du R."/>
            <person name="Wang X."/>
            <person name="Sun T."/>
            <person name="Guo L."/>
            <person name="Liang H."/>
            <person name="Lu P."/>
            <person name="Wu Y."/>
            <person name="Zhang Z."/>
            <person name="Ro D.K."/>
            <person name="Shang Y."/>
            <person name="Huang S."/>
            <person name="Yan J."/>
        </authorList>
    </citation>
    <scope>NUCLEOTIDE SEQUENCE [LARGE SCALE GENOMIC DNA]</scope>
    <source>
        <strain evidence="2">Ta-2019</strain>
    </source>
</reference>
<dbReference type="EMBL" id="JAHRHJ020000007">
    <property type="protein sequence ID" value="KAH9308214.1"/>
    <property type="molecule type" value="Genomic_DNA"/>
</dbReference>
<feature type="non-terminal residue" evidence="2">
    <location>
        <position position="1"/>
    </location>
</feature>
<keyword evidence="3" id="KW-1185">Reference proteome</keyword>
<dbReference type="Proteomes" id="UP000824469">
    <property type="component" value="Unassembled WGS sequence"/>
</dbReference>
<feature type="compositionally biased region" description="Basic and acidic residues" evidence="1">
    <location>
        <begin position="1"/>
        <end position="12"/>
    </location>
</feature>
<dbReference type="AlphaFoldDB" id="A0AA38FQB1"/>